<comment type="caution">
    <text evidence="2">The sequence shown here is derived from an EMBL/GenBank/DDBJ whole genome shotgun (WGS) entry which is preliminary data.</text>
</comment>
<dbReference type="InterPro" id="IPR005135">
    <property type="entry name" value="Endo/exonuclease/phosphatase"/>
</dbReference>
<organism evidence="2 3">
    <name type="scientific">Trichonephila clavata</name>
    <name type="common">Joro spider</name>
    <name type="synonym">Nephila clavata</name>
    <dbReference type="NCBI Taxonomy" id="2740835"/>
    <lineage>
        <taxon>Eukaryota</taxon>
        <taxon>Metazoa</taxon>
        <taxon>Ecdysozoa</taxon>
        <taxon>Arthropoda</taxon>
        <taxon>Chelicerata</taxon>
        <taxon>Arachnida</taxon>
        <taxon>Araneae</taxon>
        <taxon>Araneomorphae</taxon>
        <taxon>Entelegynae</taxon>
        <taxon>Araneoidea</taxon>
        <taxon>Nephilidae</taxon>
        <taxon>Trichonephila</taxon>
    </lineage>
</organism>
<feature type="domain" description="Endonuclease/exonuclease/phosphatase" evidence="1">
    <location>
        <begin position="1"/>
        <end position="82"/>
    </location>
</feature>
<dbReference type="AlphaFoldDB" id="A0A8X6LUR6"/>
<dbReference type="SUPFAM" id="SSF56219">
    <property type="entry name" value="DNase I-like"/>
    <property type="match status" value="1"/>
</dbReference>
<name>A0A8X6LUR6_TRICU</name>
<reference evidence="2" key="1">
    <citation type="submission" date="2020-07" db="EMBL/GenBank/DDBJ databases">
        <title>Multicomponent nature underlies the extraordinary mechanical properties of spider dragline silk.</title>
        <authorList>
            <person name="Kono N."/>
            <person name="Nakamura H."/>
            <person name="Mori M."/>
            <person name="Yoshida Y."/>
            <person name="Ohtoshi R."/>
            <person name="Malay A.D."/>
            <person name="Moran D.A.P."/>
            <person name="Tomita M."/>
            <person name="Numata K."/>
            <person name="Arakawa K."/>
        </authorList>
    </citation>
    <scope>NUCLEOTIDE SEQUENCE</scope>
</reference>
<dbReference type="Gene3D" id="3.60.10.10">
    <property type="entry name" value="Endonuclease/exonuclease/phosphatase"/>
    <property type="match status" value="1"/>
</dbReference>
<dbReference type="Proteomes" id="UP000887116">
    <property type="component" value="Unassembled WGS sequence"/>
</dbReference>
<dbReference type="Pfam" id="PF14529">
    <property type="entry name" value="Exo_endo_phos_2"/>
    <property type="match status" value="1"/>
</dbReference>
<proteinExistence type="predicted"/>
<sequence length="102" mass="11404">GDFNASHEVWSSKNSNAPGKKIFDWIPEHDLTLLNDKSPTYLHSSGIFTSIDLSLSSISLNYELSWSTYADNFGSVCDHLLIIIEYKGSYSSAINSLRQKTN</sequence>
<gene>
    <name evidence="2" type="ORF">TNCT_327341</name>
</gene>
<dbReference type="GO" id="GO:0003824">
    <property type="term" value="F:catalytic activity"/>
    <property type="evidence" value="ECO:0007669"/>
    <property type="project" value="InterPro"/>
</dbReference>
<feature type="non-terminal residue" evidence="2">
    <location>
        <position position="1"/>
    </location>
</feature>
<evidence type="ECO:0000259" key="1">
    <source>
        <dbReference type="Pfam" id="PF14529"/>
    </source>
</evidence>
<dbReference type="EMBL" id="BMAO01018338">
    <property type="protein sequence ID" value="GFR22735.1"/>
    <property type="molecule type" value="Genomic_DNA"/>
</dbReference>
<dbReference type="OrthoDB" id="415822at2759"/>
<evidence type="ECO:0000313" key="3">
    <source>
        <dbReference type="Proteomes" id="UP000887116"/>
    </source>
</evidence>
<accession>A0A8X6LUR6</accession>
<dbReference type="InterPro" id="IPR036691">
    <property type="entry name" value="Endo/exonu/phosph_ase_sf"/>
</dbReference>
<protein>
    <recommendedName>
        <fullName evidence="1">Endonuclease/exonuclease/phosphatase domain-containing protein</fullName>
    </recommendedName>
</protein>
<evidence type="ECO:0000313" key="2">
    <source>
        <dbReference type="EMBL" id="GFR22735.1"/>
    </source>
</evidence>
<keyword evidence="3" id="KW-1185">Reference proteome</keyword>